<evidence type="ECO:0000259" key="3">
    <source>
        <dbReference type="PROSITE" id="PS51462"/>
    </source>
</evidence>
<reference evidence="4 5" key="1">
    <citation type="submission" date="2020-10" db="EMBL/GenBank/DDBJ databases">
        <title>Complete genome sequence of Paludibaculum fermentans P105T, a facultatively anaerobic acidobacterium capable of dissimilatory Fe(III) reduction.</title>
        <authorList>
            <person name="Dedysh S.N."/>
            <person name="Beletsky A.V."/>
            <person name="Kulichevskaya I.S."/>
            <person name="Mardanov A.V."/>
            <person name="Ravin N.V."/>
        </authorList>
    </citation>
    <scope>NUCLEOTIDE SEQUENCE [LARGE SCALE GENOMIC DNA]</scope>
    <source>
        <strain evidence="4 5">P105</strain>
    </source>
</reference>
<dbReference type="Gene3D" id="3.90.79.10">
    <property type="entry name" value="Nucleoside Triphosphate Pyrophosphohydrolase"/>
    <property type="match status" value="1"/>
</dbReference>
<dbReference type="KEGG" id="pfer:IRI77_26750"/>
<dbReference type="Proteomes" id="UP000593892">
    <property type="component" value="Chromosome"/>
</dbReference>
<dbReference type="PANTHER" id="PTHR43736:SF1">
    <property type="entry name" value="DIHYDRONEOPTERIN TRIPHOSPHATE DIPHOSPHATASE"/>
    <property type="match status" value="1"/>
</dbReference>
<dbReference type="AlphaFoldDB" id="A0A7S7NYN3"/>
<dbReference type="PROSITE" id="PS51462">
    <property type="entry name" value="NUDIX"/>
    <property type="match status" value="1"/>
</dbReference>
<accession>A0A7S7NYN3</accession>
<sequence>MLGVGAVIFKDDKVLLIERGKEPLKGWWTLPGGLVETGERLECAVRREVMEETGLEVKPVVAVAIFERIMPDVEGRTEFHYVIVDYLCECTGGTLGAASDVAAAKWVPLDRLNTVKMAPGTPPVIEKGRLMLAGIKG</sequence>
<dbReference type="PRINTS" id="PR00502">
    <property type="entry name" value="NUDIXFAMILY"/>
</dbReference>
<feature type="domain" description="Nudix hydrolase" evidence="3">
    <location>
        <begin position="1"/>
        <end position="130"/>
    </location>
</feature>
<dbReference type="GO" id="GO:0016787">
    <property type="term" value="F:hydrolase activity"/>
    <property type="evidence" value="ECO:0007669"/>
    <property type="project" value="UniProtKB-KW"/>
</dbReference>
<organism evidence="4 5">
    <name type="scientific">Paludibaculum fermentans</name>
    <dbReference type="NCBI Taxonomy" id="1473598"/>
    <lineage>
        <taxon>Bacteria</taxon>
        <taxon>Pseudomonadati</taxon>
        <taxon>Acidobacteriota</taxon>
        <taxon>Terriglobia</taxon>
        <taxon>Bryobacterales</taxon>
        <taxon>Bryobacteraceae</taxon>
        <taxon>Paludibaculum</taxon>
    </lineage>
</organism>
<dbReference type="InterPro" id="IPR015797">
    <property type="entry name" value="NUDIX_hydrolase-like_dom_sf"/>
</dbReference>
<dbReference type="PANTHER" id="PTHR43736">
    <property type="entry name" value="ADP-RIBOSE PYROPHOSPHATASE"/>
    <property type="match status" value="1"/>
</dbReference>
<dbReference type="Pfam" id="PF00293">
    <property type="entry name" value="NUDIX"/>
    <property type="match status" value="1"/>
</dbReference>
<dbReference type="InterPro" id="IPR020476">
    <property type="entry name" value="Nudix_hydrolase"/>
</dbReference>
<evidence type="ECO:0000256" key="1">
    <source>
        <dbReference type="ARBA" id="ARBA00022801"/>
    </source>
</evidence>
<protein>
    <submittedName>
        <fullName evidence="4">NUDIX hydrolase</fullName>
    </submittedName>
</protein>
<evidence type="ECO:0000256" key="2">
    <source>
        <dbReference type="RuleBase" id="RU003476"/>
    </source>
</evidence>
<dbReference type="CDD" id="cd04673">
    <property type="entry name" value="NUDIX_ADPRase"/>
    <property type="match status" value="1"/>
</dbReference>
<dbReference type="PROSITE" id="PS00893">
    <property type="entry name" value="NUDIX_BOX"/>
    <property type="match status" value="1"/>
</dbReference>
<comment type="similarity">
    <text evidence="2">Belongs to the Nudix hydrolase family.</text>
</comment>
<keyword evidence="1 2" id="KW-0378">Hydrolase</keyword>
<keyword evidence="5" id="KW-1185">Reference proteome</keyword>
<evidence type="ECO:0000313" key="5">
    <source>
        <dbReference type="Proteomes" id="UP000593892"/>
    </source>
</evidence>
<name>A0A7S7NYN3_PALFE</name>
<gene>
    <name evidence="4" type="ORF">IRI77_26750</name>
</gene>
<proteinExistence type="inferred from homology"/>
<dbReference type="InterPro" id="IPR000086">
    <property type="entry name" value="NUDIX_hydrolase_dom"/>
</dbReference>
<dbReference type="EMBL" id="CP063849">
    <property type="protein sequence ID" value="QOY92147.1"/>
    <property type="molecule type" value="Genomic_DNA"/>
</dbReference>
<evidence type="ECO:0000313" key="4">
    <source>
        <dbReference type="EMBL" id="QOY92147.1"/>
    </source>
</evidence>
<dbReference type="InterPro" id="IPR020084">
    <property type="entry name" value="NUDIX_hydrolase_CS"/>
</dbReference>
<dbReference type="SUPFAM" id="SSF55811">
    <property type="entry name" value="Nudix"/>
    <property type="match status" value="1"/>
</dbReference>